<organism evidence="1 2">
    <name type="scientific">Trypanosoma brucei brucei (strain 927/4 GUTat10.1)</name>
    <dbReference type="NCBI Taxonomy" id="185431"/>
    <lineage>
        <taxon>Eukaryota</taxon>
        <taxon>Discoba</taxon>
        <taxon>Euglenozoa</taxon>
        <taxon>Kinetoplastea</taxon>
        <taxon>Metakinetoplastina</taxon>
        <taxon>Trypanosomatida</taxon>
        <taxon>Trypanosomatidae</taxon>
        <taxon>Trypanosoma</taxon>
    </lineage>
</organism>
<accession>Q4GZB1</accession>
<dbReference type="PaxDb" id="5691-CAJ16043"/>
<keyword evidence="2" id="KW-1185">Reference proteome</keyword>
<sequence length="77" mass="7943">MADLSLQVAQTPNDILKKKKKRSAVVLGWHVGNGGHASASAASLSYCPNGGITLSVLAQLSLAMRVKGALSGKPCRI</sequence>
<dbReference type="RefSeq" id="XP_001218810.1">
    <property type="nucleotide sequence ID" value="XM_001218809.1"/>
</dbReference>
<dbReference type="GeneID" id="4357183"/>
<dbReference type="EMBL" id="AL929603">
    <property type="protein sequence ID" value="CAJ16043.1"/>
    <property type="molecule type" value="Genomic_DNA"/>
</dbReference>
<evidence type="ECO:0000313" key="2">
    <source>
        <dbReference type="Proteomes" id="UP000008524"/>
    </source>
</evidence>
<dbReference type="KEGG" id="tbr:TB927.1.1070"/>
<dbReference type="AlphaFoldDB" id="Q4GZB1"/>
<dbReference type="InParanoid" id="Q4GZB1"/>
<name>Q4GZB1_TRYB2</name>
<gene>
    <name evidence="1" type="ORF">TB927.1.1070</name>
</gene>
<protein>
    <submittedName>
        <fullName evidence="1">Uncharacterized protein</fullName>
    </submittedName>
</protein>
<dbReference type="Proteomes" id="UP000008524">
    <property type="component" value="Chromosome 1"/>
</dbReference>
<reference evidence="1 2" key="1">
    <citation type="journal article" date="2003" name="Nucleic Acids Res.">
        <title>The DNA sequence of chromosome I of an African trypanosome: gene content, chromosome organisation, recombination and polymorphism.</title>
        <authorList>
            <person name="Hall N."/>
            <person name="Berriman M."/>
            <person name="Lennard N.J."/>
            <person name="Harris B.R."/>
            <person name="Hertz-Fowler C."/>
            <person name="Bart-Delabesse E.N."/>
            <person name="Gerrare C.S."/>
            <person name="Atkin R.J."/>
            <person name="Barron A.J."/>
            <person name="Bowman S."/>
            <person name="Bray-Allen S.P."/>
            <person name="Bringaud F."/>
            <person name="Clark L.N."/>
            <person name="Corton C.H."/>
            <person name="Cronin A."/>
            <person name="Davies R."/>
            <person name="Doggett J."/>
            <person name="Fraser A."/>
            <person name="Gruter E."/>
            <person name="Hall S."/>
            <person name="Harper A.D."/>
            <person name="Kay M.P."/>
            <person name="Leech V."/>
            <person name="Mayes R."/>
            <person name="Price C."/>
            <person name="Quail M.A."/>
            <person name="Rabbinowitch E."/>
            <person name="Reitter C."/>
            <person name="Rutherford K."/>
            <person name="Sasse J."/>
            <person name="Sharp S."/>
            <person name="Shownkeen R."/>
            <person name="Macleod A."/>
            <person name="Taylor S."/>
            <person name="Tweedie A."/>
            <person name="Turner C.M.R."/>
            <person name="Tait A."/>
            <person name="Gull K."/>
            <person name="Barrell B."/>
            <person name="Melville S.E."/>
        </authorList>
    </citation>
    <scope>NUCLEOTIDE SEQUENCE [LARGE SCALE GENOMIC DNA]</scope>
    <source>
        <strain evidence="1 2">927/4 GUTat10.1</strain>
    </source>
</reference>
<evidence type="ECO:0000313" key="1">
    <source>
        <dbReference type="EMBL" id="CAJ16043.1"/>
    </source>
</evidence>
<reference evidence="2" key="2">
    <citation type="journal article" date="2005" name="Science">
        <title>The genome of the African trypanosome Trypanosoma brucei.</title>
        <authorList>
            <person name="Berriman M."/>
            <person name="Ghedin E."/>
            <person name="Hertz-Fowler C."/>
            <person name="Blandin G."/>
            <person name="Renauld H."/>
            <person name="Bartholomeu D.C."/>
            <person name="Lennard N.J."/>
            <person name="Caler E."/>
            <person name="Hamlin N.E."/>
            <person name="Haas B."/>
            <person name="Bohme U."/>
            <person name="Hannick L."/>
            <person name="Aslett M.A."/>
            <person name="Shallom J."/>
            <person name="Marcello L."/>
            <person name="Hou L."/>
            <person name="Wickstead B."/>
            <person name="Alsmark U.C."/>
            <person name="Arrowsmith C."/>
            <person name="Atkin R.J."/>
            <person name="Barron A.J."/>
            <person name="Bringaud F."/>
            <person name="Brooks K."/>
            <person name="Carrington M."/>
            <person name="Cherevach I."/>
            <person name="Chillingworth T.J."/>
            <person name="Churcher C."/>
            <person name="Clark L.N."/>
            <person name="Corton C.H."/>
            <person name="Cronin A."/>
            <person name="Davies R.M."/>
            <person name="Doggett J."/>
            <person name="Djikeng A."/>
            <person name="Feldblyum T."/>
            <person name="Field M.C."/>
            <person name="Fraser A."/>
            <person name="Goodhead I."/>
            <person name="Hance Z."/>
            <person name="Harper D."/>
            <person name="Harris B.R."/>
            <person name="Hauser H."/>
            <person name="Hostetler J."/>
            <person name="Ivens A."/>
            <person name="Jagels K."/>
            <person name="Johnson D."/>
            <person name="Johnson J."/>
            <person name="Jones K."/>
            <person name="Kerhornou A.X."/>
            <person name="Koo H."/>
            <person name="Larke N."/>
            <person name="Landfear S."/>
            <person name="Larkin C."/>
            <person name="Leech V."/>
            <person name="Line A."/>
            <person name="Lord A."/>
            <person name="Macleod A."/>
            <person name="Mooney P.J."/>
            <person name="Moule S."/>
            <person name="Martin D.M."/>
            <person name="Morgan G.W."/>
            <person name="Mungall K."/>
            <person name="Norbertczak H."/>
            <person name="Ormond D."/>
            <person name="Pai G."/>
            <person name="Peacock C.S."/>
            <person name="Peterson J."/>
            <person name="Quail M.A."/>
            <person name="Rabbinowitsch E."/>
            <person name="Rajandream M.A."/>
            <person name="Reitter C."/>
            <person name="Salzberg S.L."/>
            <person name="Sanders M."/>
            <person name="Schobel S."/>
            <person name="Sharp S."/>
            <person name="Simmonds M."/>
            <person name="Simpson A.J."/>
            <person name="Tallon L."/>
            <person name="Turner C.M."/>
            <person name="Tait A."/>
            <person name="Tivey A.R."/>
            <person name="Van Aken S."/>
            <person name="Walker D."/>
            <person name="Wanless D."/>
            <person name="Wang S."/>
            <person name="White B."/>
            <person name="White O."/>
            <person name="Whitehead S."/>
            <person name="Woodward J."/>
            <person name="Wortman J."/>
            <person name="Adams M.D."/>
            <person name="Embley T.M."/>
            <person name="Gull K."/>
            <person name="Ullu E."/>
            <person name="Barry J.D."/>
            <person name="Fairlamb A.H."/>
            <person name="Opperdoes F."/>
            <person name="Barrell B.G."/>
            <person name="Donelson J.E."/>
            <person name="Hall N."/>
            <person name="Fraser C.M."/>
            <person name="Melville S.E."/>
            <person name="El-Sayed N.M."/>
        </authorList>
    </citation>
    <scope>NUCLEOTIDE SEQUENCE [LARGE SCALE GENOMIC DNA]</scope>
    <source>
        <strain evidence="2">927/4 GUTat10.1</strain>
    </source>
</reference>
<proteinExistence type="predicted"/>